<organism evidence="1 2">
    <name type="scientific">Actinoplanes sandaracinus</name>
    <dbReference type="NCBI Taxonomy" id="3045177"/>
    <lineage>
        <taxon>Bacteria</taxon>
        <taxon>Bacillati</taxon>
        <taxon>Actinomycetota</taxon>
        <taxon>Actinomycetes</taxon>
        <taxon>Micromonosporales</taxon>
        <taxon>Micromonosporaceae</taxon>
        <taxon>Actinoplanes</taxon>
    </lineage>
</organism>
<dbReference type="PANTHER" id="PTHR30298">
    <property type="entry name" value="H REPEAT-ASSOCIATED PREDICTED TRANSPOSASE"/>
    <property type="match status" value="1"/>
</dbReference>
<evidence type="ECO:0008006" key="3">
    <source>
        <dbReference type="Google" id="ProtNLM"/>
    </source>
</evidence>
<gene>
    <name evidence="1" type="ORF">QLQ12_11760</name>
</gene>
<proteinExistence type="predicted"/>
<dbReference type="Proteomes" id="UP001241758">
    <property type="component" value="Unassembled WGS sequence"/>
</dbReference>
<sequence length="164" mass="18278">MFRQLKALPWTKVPVLDATRDTGHGRREIRRLQAVTCLGPLGLDFPHAIQAIRIRRRRYHPNTGRASTVTVCAITNLTAGQARPADLAGWLRGHWLIESLHYIRDVTFGEDASQVRTGNAPHALAAIRNLVISLLRLTGVANIARALRRNSRNPHRPLQLLGIA</sequence>
<reference evidence="1 2" key="1">
    <citation type="submission" date="2023-05" db="EMBL/GenBank/DDBJ databases">
        <title>Actinoplanes sp. NEAU-A12 genome sequencing.</title>
        <authorList>
            <person name="Wang Z.-S."/>
        </authorList>
    </citation>
    <scope>NUCLEOTIDE SEQUENCE [LARGE SCALE GENOMIC DNA]</scope>
    <source>
        <strain evidence="1 2">NEAU-A12</strain>
    </source>
</reference>
<comment type="caution">
    <text evidence="1">The sequence shown here is derived from an EMBL/GenBank/DDBJ whole genome shotgun (WGS) entry which is preliminary data.</text>
</comment>
<dbReference type="PANTHER" id="PTHR30298:SF0">
    <property type="entry name" value="PROTEIN YBFL-RELATED"/>
    <property type="match status" value="1"/>
</dbReference>
<dbReference type="InterPro" id="IPR051698">
    <property type="entry name" value="Transposase_11-like"/>
</dbReference>
<dbReference type="EMBL" id="JASCTH010000006">
    <property type="protein sequence ID" value="MDI6099270.1"/>
    <property type="molecule type" value="Genomic_DNA"/>
</dbReference>
<protein>
    <recommendedName>
        <fullName evidence="3">Transposase IS4-like domain-containing protein</fullName>
    </recommendedName>
</protein>
<evidence type="ECO:0000313" key="2">
    <source>
        <dbReference type="Proteomes" id="UP001241758"/>
    </source>
</evidence>
<accession>A0ABT6WHQ8</accession>
<evidence type="ECO:0000313" key="1">
    <source>
        <dbReference type="EMBL" id="MDI6099270.1"/>
    </source>
</evidence>
<keyword evidence="2" id="KW-1185">Reference proteome</keyword>
<name>A0ABT6WHQ8_9ACTN</name>